<gene>
    <name evidence="2" type="ORF">PCL_12732</name>
</gene>
<proteinExistence type="predicted"/>
<evidence type="ECO:0000313" key="3">
    <source>
        <dbReference type="Proteomes" id="UP000245956"/>
    </source>
</evidence>
<organism evidence="2 3">
    <name type="scientific">Purpureocillium lilacinum</name>
    <name type="common">Paecilomyces lilacinus</name>
    <dbReference type="NCBI Taxonomy" id="33203"/>
    <lineage>
        <taxon>Eukaryota</taxon>
        <taxon>Fungi</taxon>
        <taxon>Dikarya</taxon>
        <taxon>Ascomycota</taxon>
        <taxon>Pezizomycotina</taxon>
        <taxon>Sordariomycetes</taxon>
        <taxon>Hypocreomycetidae</taxon>
        <taxon>Hypocreales</taxon>
        <taxon>Ophiocordycipitaceae</taxon>
        <taxon>Purpureocillium</taxon>
    </lineage>
</organism>
<evidence type="ECO:0000313" key="2">
    <source>
        <dbReference type="EMBL" id="PWI70333.1"/>
    </source>
</evidence>
<feature type="compositionally biased region" description="Polar residues" evidence="1">
    <location>
        <begin position="88"/>
        <end position="99"/>
    </location>
</feature>
<dbReference type="AlphaFoldDB" id="A0A2U3E759"/>
<accession>A0A2U3E759</accession>
<dbReference type="EMBL" id="LCWV01000009">
    <property type="protein sequence ID" value="PWI70333.1"/>
    <property type="molecule type" value="Genomic_DNA"/>
</dbReference>
<protein>
    <submittedName>
        <fullName evidence="2">Uncharacterized protein</fullName>
    </submittedName>
</protein>
<feature type="region of interest" description="Disordered" evidence="1">
    <location>
        <begin position="156"/>
        <end position="213"/>
    </location>
</feature>
<reference evidence="2 3" key="1">
    <citation type="journal article" date="2016" name="Front. Microbiol.">
        <title>Genome and transcriptome sequences reveal the specific parasitism of the nematophagous Purpureocillium lilacinum 36-1.</title>
        <authorList>
            <person name="Xie J."/>
            <person name="Li S."/>
            <person name="Mo C."/>
            <person name="Xiao X."/>
            <person name="Peng D."/>
            <person name="Wang G."/>
            <person name="Xiao Y."/>
        </authorList>
    </citation>
    <scope>NUCLEOTIDE SEQUENCE [LARGE SCALE GENOMIC DNA]</scope>
    <source>
        <strain evidence="2 3">36-1</strain>
    </source>
</reference>
<dbReference type="Proteomes" id="UP000245956">
    <property type="component" value="Unassembled WGS sequence"/>
</dbReference>
<feature type="region of interest" description="Disordered" evidence="1">
    <location>
        <begin position="80"/>
        <end position="99"/>
    </location>
</feature>
<sequence length="213" mass="23334">MPPPCRGETICPGAPKEMNTIKNLGTGATKRARSSSPQVASQTAQGRVAILLGGGLGWAAQADLDLRTILALTRTSSSCSAARPDFGTTHQRNGTRTRQTWTARQPPRISRSLGRLIRPDKADRARAHITALFSLTDMAHLQKQLKGDVWPLLHATPAKRGRPPHQQPFRAAQLKSHRAWRQERASSSLLPPPPWPLSTQSSAREAQRLSAHY</sequence>
<comment type="caution">
    <text evidence="2">The sequence shown here is derived from an EMBL/GenBank/DDBJ whole genome shotgun (WGS) entry which is preliminary data.</text>
</comment>
<name>A0A2U3E759_PURLI</name>
<evidence type="ECO:0000256" key="1">
    <source>
        <dbReference type="SAM" id="MobiDB-lite"/>
    </source>
</evidence>